<feature type="region of interest" description="Disordered" evidence="1">
    <location>
        <begin position="51"/>
        <end position="96"/>
    </location>
</feature>
<proteinExistence type="predicted"/>
<dbReference type="KEGG" id="scm:SCHCO_067468"/>
<dbReference type="Proteomes" id="UP000007431">
    <property type="component" value="Unassembled WGS sequence"/>
</dbReference>
<evidence type="ECO:0000313" key="3">
    <source>
        <dbReference type="Proteomes" id="UP000007431"/>
    </source>
</evidence>
<evidence type="ECO:0000313" key="2">
    <source>
        <dbReference type="EMBL" id="EFI98485.1"/>
    </source>
</evidence>
<dbReference type="AlphaFoldDB" id="D8Q1D1"/>
<reference evidence="2 3" key="1">
    <citation type="journal article" date="2010" name="Nat. Biotechnol.">
        <title>Genome sequence of the model mushroom Schizophyllum commune.</title>
        <authorList>
            <person name="Ohm R.A."/>
            <person name="de Jong J.F."/>
            <person name="Lugones L.G."/>
            <person name="Aerts A."/>
            <person name="Kothe E."/>
            <person name="Stajich J.E."/>
            <person name="de Vries R.P."/>
            <person name="Record E."/>
            <person name="Levasseur A."/>
            <person name="Baker S.E."/>
            <person name="Bartholomew K.A."/>
            <person name="Coutinho P.M."/>
            <person name="Erdmann S."/>
            <person name="Fowler T.J."/>
            <person name="Gathman A.C."/>
            <person name="Lombard V."/>
            <person name="Henrissat B."/>
            <person name="Knabe N."/>
            <person name="Kuees U."/>
            <person name="Lilly W.W."/>
            <person name="Lindquist E."/>
            <person name="Lucas S."/>
            <person name="Magnuson J.K."/>
            <person name="Piumi F."/>
            <person name="Raudaskoski M."/>
            <person name="Salamov A."/>
            <person name="Schmutz J."/>
            <person name="Schwarze F.W.M.R."/>
            <person name="vanKuyk P.A."/>
            <person name="Horton J.S."/>
            <person name="Grigoriev I.V."/>
            <person name="Woesten H.A.B."/>
        </authorList>
    </citation>
    <scope>NUCLEOTIDE SEQUENCE [LARGE SCALE GENOMIC DNA]</scope>
    <source>
        <strain evidence="3">H4-8 / FGSC 9210</strain>
    </source>
</reference>
<evidence type="ECO:0000256" key="1">
    <source>
        <dbReference type="SAM" id="MobiDB-lite"/>
    </source>
</evidence>
<gene>
    <name evidence="2" type="ORF">SCHCODRAFT_67468</name>
</gene>
<dbReference type="VEuPathDB" id="FungiDB:SCHCODRAFT_067468"/>
<accession>D8Q1D1</accession>
<feature type="compositionally biased region" description="Basic residues" evidence="1">
    <location>
        <begin position="62"/>
        <end position="72"/>
    </location>
</feature>
<name>D8Q1D1_SCHCM</name>
<dbReference type="GeneID" id="9595922"/>
<dbReference type="EMBL" id="GL377305">
    <property type="protein sequence ID" value="EFI98485.1"/>
    <property type="molecule type" value="Genomic_DNA"/>
</dbReference>
<protein>
    <submittedName>
        <fullName evidence="2">Expressed protein</fullName>
    </submittedName>
</protein>
<feature type="non-terminal residue" evidence="2">
    <location>
        <position position="1"/>
    </location>
</feature>
<feature type="compositionally biased region" description="Basic residues" evidence="1">
    <location>
        <begin position="83"/>
        <end position="96"/>
    </location>
</feature>
<sequence>AYIYRWARAHSYLATCFPSSPVLVPSRSIYLHDAPCTYAYAHHDQVRLQHLPRGQDGAPHGLRVRGRLRPHALRPPQDGPRAGAHRVHPLQRRQLQARRCSRLRPTQRPRLGHFLPHERYPDEEVPHKDLWSPVAQVYRFGRAGVHLELPSAGRSGVDVHEHQRLPDRLLQPQDPWGAGLPWIVWVHPDHRGTLRSPRG</sequence>
<keyword evidence="3" id="KW-1185">Reference proteome</keyword>
<dbReference type="InParanoid" id="D8Q1D1"/>
<organism evidence="3">
    <name type="scientific">Schizophyllum commune (strain H4-8 / FGSC 9210)</name>
    <name type="common">Split gill fungus</name>
    <dbReference type="NCBI Taxonomy" id="578458"/>
    <lineage>
        <taxon>Eukaryota</taxon>
        <taxon>Fungi</taxon>
        <taxon>Dikarya</taxon>
        <taxon>Basidiomycota</taxon>
        <taxon>Agaricomycotina</taxon>
        <taxon>Agaricomycetes</taxon>
        <taxon>Agaricomycetidae</taxon>
        <taxon>Agaricales</taxon>
        <taxon>Schizophyllaceae</taxon>
        <taxon>Schizophyllum</taxon>
    </lineage>
</organism>
<dbReference type="RefSeq" id="XP_003033388.1">
    <property type="nucleotide sequence ID" value="XM_003033342.1"/>
</dbReference>
<dbReference type="HOGENOM" id="CLU_1369202_0_0_1"/>